<keyword evidence="2" id="KW-1185">Reference proteome</keyword>
<proteinExistence type="predicted"/>
<evidence type="ECO:0000313" key="2">
    <source>
        <dbReference type="Proteomes" id="UP000789860"/>
    </source>
</evidence>
<sequence>MSTSSTTSANTPRYGTLPITPKPIPITKNGVIKIKELRPWIRGFDLKCIILQHISSRVLKSIAEVEIHNFLVADDTAVCTLVIWENGQYYKSGDIVQITHGETRIHEGTFELTVNKNFGKIKVGCNALCRRRTTQLEQFIMGPRRRQSICKIIRIRKVPKTHNHVPLDLVTFKPIEQNSQQAQRNNSESQIQTMTQLTNTEIKQEDDVKIKLEEEINGTSNNVSEVKQEQQHMRPQMWRQSSESRQHQSGHLSSQQFDRPRGAKRKQSYRRDSWWSDNRDRDQDRDGMRGDSRNERGDRGRNQDNRRGRQQPRSRGSRDWDRGRDRDHREREWEYNRPHTDLDRPEEGELVDIDFTSFSAGMNRGENNHSARKQPGLD</sequence>
<accession>A0ACA9L9L3</accession>
<comment type="caution">
    <text evidence="1">The sequence shown here is derived from an EMBL/GenBank/DDBJ whole genome shotgun (WGS) entry which is preliminary data.</text>
</comment>
<evidence type="ECO:0000313" key="1">
    <source>
        <dbReference type="EMBL" id="CAG8514872.1"/>
    </source>
</evidence>
<dbReference type="EMBL" id="CAJVPM010004582">
    <property type="protein sequence ID" value="CAG8514872.1"/>
    <property type="molecule type" value="Genomic_DNA"/>
</dbReference>
<dbReference type="Proteomes" id="UP000789860">
    <property type="component" value="Unassembled WGS sequence"/>
</dbReference>
<gene>
    <name evidence="1" type="ORF">SCALOS_LOCUS3816</name>
</gene>
<protein>
    <submittedName>
        <fullName evidence="1">5523_t:CDS:1</fullName>
    </submittedName>
</protein>
<name>A0ACA9L9L3_9GLOM</name>
<organism evidence="1 2">
    <name type="scientific">Scutellospora calospora</name>
    <dbReference type="NCBI Taxonomy" id="85575"/>
    <lineage>
        <taxon>Eukaryota</taxon>
        <taxon>Fungi</taxon>
        <taxon>Fungi incertae sedis</taxon>
        <taxon>Mucoromycota</taxon>
        <taxon>Glomeromycotina</taxon>
        <taxon>Glomeromycetes</taxon>
        <taxon>Diversisporales</taxon>
        <taxon>Gigasporaceae</taxon>
        <taxon>Scutellospora</taxon>
    </lineage>
</organism>
<reference evidence="1" key="1">
    <citation type="submission" date="2021-06" db="EMBL/GenBank/DDBJ databases">
        <authorList>
            <person name="Kallberg Y."/>
            <person name="Tangrot J."/>
            <person name="Rosling A."/>
        </authorList>
    </citation>
    <scope>NUCLEOTIDE SEQUENCE</scope>
    <source>
        <strain evidence="1">AU212A</strain>
    </source>
</reference>